<gene>
    <name evidence="1" type="ORF">METZ01_LOCUS402985</name>
</gene>
<dbReference type="EMBL" id="UINC01154703">
    <property type="protein sequence ID" value="SVD50131.1"/>
    <property type="molecule type" value="Genomic_DNA"/>
</dbReference>
<protein>
    <recommendedName>
        <fullName evidence="2">Right handed beta helix domain-containing protein</fullName>
    </recommendedName>
</protein>
<sequence length="146" mass="15679">SKGSVSYSEFFNIGGDALDFSGSNVSINQTKASNVKDKAVSAGEESILNIENSNFSNIGVGVVSKDGSQVSVFNTLFKDVTLSPAMTFIKKSFYEAPKLVLQSCDIDGDSDLIAQTGTSIFVDGVQIETQDVNVEKLYQSNVMRNE</sequence>
<evidence type="ECO:0000313" key="1">
    <source>
        <dbReference type="EMBL" id="SVD50131.1"/>
    </source>
</evidence>
<feature type="non-terminal residue" evidence="1">
    <location>
        <position position="1"/>
    </location>
</feature>
<organism evidence="1">
    <name type="scientific">marine metagenome</name>
    <dbReference type="NCBI Taxonomy" id="408172"/>
    <lineage>
        <taxon>unclassified sequences</taxon>
        <taxon>metagenomes</taxon>
        <taxon>ecological metagenomes</taxon>
    </lineage>
</organism>
<dbReference type="AlphaFoldDB" id="A0A382VW53"/>
<reference evidence="1" key="1">
    <citation type="submission" date="2018-05" db="EMBL/GenBank/DDBJ databases">
        <authorList>
            <person name="Lanie J.A."/>
            <person name="Ng W.-L."/>
            <person name="Kazmierczak K.M."/>
            <person name="Andrzejewski T.M."/>
            <person name="Davidsen T.M."/>
            <person name="Wayne K.J."/>
            <person name="Tettelin H."/>
            <person name="Glass J.I."/>
            <person name="Rusch D."/>
            <person name="Podicherti R."/>
            <person name="Tsui H.-C.T."/>
            <person name="Winkler M.E."/>
        </authorList>
    </citation>
    <scope>NUCLEOTIDE SEQUENCE</scope>
</reference>
<evidence type="ECO:0008006" key="2">
    <source>
        <dbReference type="Google" id="ProtNLM"/>
    </source>
</evidence>
<proteinExistence type="predicted"/>
<accession>A0A382VW53</accession>
<name>A0A382VW53_9ZZZZ</name>